<dbReference type="GO" id="GO:0005886">
    <property type="term" value="C:plasma membrane"/>
    <property type="evidence" value="ECO:0007669"/>
    <property type="project" value="UniProtKB-SubCell"/>
</dbReference>
<dbReference type="SUPFAM" id="SSF55874">
    <property type="entry name" value="ATPase domain of HSP90 chaperone/DNA topoisomerase II/histidine kinase"/>
    <property type="match status" value="1"/>
</dbReference>
<dbReference type="FunFam" id="1.10.287.130:FF:000038">
    <property type="entry name" value="Sensory transduction histidine kinase"/>
    <property type="match status" value="1"/>
</dbReference>
<dbReference type="PANTHER" id="PTHR43047:SF63">
    <property type="entry name" value="HISTIDINE KINASE"/>
    <property type="match status" value="1"/>
</dbReference>
<dbReference type="GO" id="GO:0000155">
    <property type="term" value="F:phosphorelay sensor kinase activity"/>
    <property type="evidence" value="ECO:0007669"/>
    <property type="project" value="InterPro"/>
</dbReference>
<dbReference type="InterPro" id="IPR000014">
    <property type="entry name" value="PAS"/>
</dbReference>
<evidence type="ECO:0000313" key="21">
    <source>
        <dbReference type="EMBL" id="CBE67554.1"/>
    </source>
</evidence>
<dbReference type="InterPro" id="IPR000700">
    <property type="entry name" value="PAS-assoc_C"/>
</dbReference>
<dbReference type="NCBIfam" id="TIGR00229">
    <property type="entry name" value="sensory_box"/>
    <property type="match status" value="1"/>
</dbReference>
<keyword evidence="8" id="KW-0547">Nucleotide-binding</keyword>
<dbReference type="InterPro" id="IPR029016">
    <property type="entry name" value="GAF-like_dom_sf"/>
</dbReference>
<dbReference type="SUPFAM" id="SSF55785">
    <property type="entry name" value="PYP-like sensor domain (PAS domain)"/>
    <property type="match status" value="1"/>
</dbReference>
<organism evidence="21 22">
    <name type="scientific">Methylomirabilis oxygeniifera</name>
    <dbReference type="NCBI Taxonomy" id="671143"/>
    <lineage>
        <taxon>Bacteria</taxon>
        <taxon>Candidatus Methylomirabilota</taxon>
        <taxon>Candidatus Methylomirabilia</taxon>
        <taxon>Candidatus Methylomirabilales</taxon>
        <taxon>Candidatus Methylomirabilaceae</taxon>
        <taxon>Candidatus Methylomirabilis</taxon>
    </lineage>
</organism>
<dbReference type="CDD" id="cd16922">
    <property type="entry name" value="HATPase_EvgS-ArcB-TorS-like"/>
    <property type="match status" value="1"/>
</dbReference>
<sequence>MNRQATRQEVSLLRDPSRWIGLRTRLLLLILLAIGPALGLALYTGLQHRRMAAVQAQQEALRLARIAVGDHERLIQGAQQLLIALSSLPVVRAYDARACHAYFAALLKQYPRYANLGVVTADGDVVCSALPLSGPINLADRAYVRRAVETRAFAVGDYQIGHITGKATINFGYPIPDDVGPIRAVVFAALDLAWLNRPAADARLPAGSVLNVIDRNGTIVVRYPDPERWIGRLAVDTPIARTVLAVGEGATETSGVDGIVRLYGFAPLRGALHGPELYVQIGIPTSTAYAEADRLLARNLIGLGLAGVLALAAAWMFGDRFILRGVRALVYGTERLKAGDLTGRIEVTGRDELGTLAVRFNEMADGLQEAHDRLAADVRELGYRAQELGLLREIDLMMLAETPLRDLLSKAVEAFARLADAQTCVLVTADPKSGELTPVANWGPDLEAIRQYFATFRPRAGEEGGSLGRAIATRKAVTTPDVASDPSMERYRDAALALGIRAILVVPLVADQHVLGAAGIGYPTVRRFSETEVRSMEGFASQLAVALEQTRLREEAKDRRGLEEALYASRQLFQAVVQSTPDAVIVADGSTRIVACNAGAQRLFGYTEGELQGMPVMALVPERYRETHRQGLDRFEVTGEARVIGRTIEVDALRKDGSDVPVELSLAGWKTGDRVFYSAILHDITERKQYTTHLEQTVQEKTRTLRAANQQLEAASRHKSEFLANMSHEFRTPLNSIIGFSDILRDPAFGPLTEKQARFAQNIQVSGQHLLSLINDLLDLSKVEAGKIDLHPEPFECREAIRAALAEVQPQADLKQLELTPQTDEAPSTIIADPVRFKQILLNLLSNAVKFTPEGGRITVTVRRAARQEEGDTSQGAAGQGLEILHSTPHTPHPCDVLEIAVADTGIGIKPDDLPRLFQEFTRLDAAIAKRTKGTGLGLALTKRLVELHGGEIAAVSDGEGRGSTFTVRLPITPTNHHPLQ</sequence>
<evidence type="ECO:0000259" key="17">
    <source>
        <dbReference type="PROSITE" id="PS50109"/>
    </source>
</evidence>
<dbReference type="Gene3D" id="3.30.450.40">
    <property type="match status" value="1"/>
</dbReference>
<dbReference type="eggNOG" id="COG2770">
    <property type="taxonomic scope" value="Bacteria"/>
</dbReference>
<dbReference type="Pfam" id="PF13426">
    <property type="entry name" value="PAS_9"/>
    <property type="match status" value="1"/>
</dbReference>
<dbReference type="PROSITE" id="PS50885">
    <property type="entry name" value="HAMP"/>
    <property type="match status" value="1"/>
</dbReference>
<dbReference type="SMART" id="SM00304">
    <property type="entry name" value="HAMP"/>
    <property type="match status" value="1"/>
</dbReference>
<evidence type="ECO:0000256" key="14">
    <source>
        <dbReference type="ARBA" id="ARBA00023306"/>
    </source>
</evidence>
<evidence type="ECO:0000256" key="2">
    <source>
        <dbReference type="ARBA" id="ARBA00004651"/>
    </source>
</evidence>
<dbReference type="GO" id="GO:0005524">
    <property type="term" value="F:ATP binding"/>
    <property type="evidence" value="ECO:0007669"/>
    <property type="project" value="UniProtKB-KW"/>
</dbReference>
<dbReference type="InterPro" id="IPR003660">
    <property type="entry name" value="HAMP_dom"/>
</dbReference>
<keyword evidence="11 16" id="KW-1133">Transmembrane helix</keyword>
<comment type="subcellular location">
    <subcellularLocation>
        <location evidence="2">Cell membrane</location>
        <topology evidence="2">Multi-pass membrane protein</topology>
    </subcellularLocation>
</comment>
<feature type="domain" description="PAC" evidence="19">
    <location>
        <begin position="646"/>
        <end position="696"/>
    </location>
</feature>
<evidence type="ECO:0000256" key="16">
    <source>
        <dbReference type="SAM" id="Phobius"/>
    </source>
</evidence>
<dbReference type="HOGENOM" id="CLU_332286_0_0_0"/>
<evidence type="ECO:0000256" key="13">
    <source>
        <dbReference type="ARBA" id="ARBA00023136"/>
    </source>
</evidence>
<dbReference type="EMBL" id="FP565575">
    <property type="protein sequence ID" value="CBE67554.1"/>
    <property type="molecule type" value="Genomic_DNA"/>
</dbReference>
<dbReference type="CDD" id="cd00082">
    <property type="entry name" value="HisKA"/>
    <property type="match status" value="1"/>
</dbReference>
<evidence type="ECO:0000313" key="22">
    <source>
        <dbReference type="Proteomes" id="UP000006898"/>
    </source>
</evidence>
<dbReference type="Pfam" id="PF00512">
    <property type="entry name" value="HisKA"/>
    <property type="match status" value="1"/>
</dbReference>
<dbReference type="Gene3D" id="3.30.565.10">
    <property type="entry name" value="Histidine kinase-like ATPase, C-terminal domain"/>
    <property type="match status" value="1"/>
</dbReference>
<evidence type="ECO:0000256" key="1">
    <source>
        <dbReference type="ARBA" id="ARBA00000085"/>
    </source>
</evidence>
<keyword evidence="5" id="KW-0597">Phosphoprotein</keyword>
<feature type="coiled-coil region" evidence="15">
    <location>
        <begin position="698"/>
        <end position="725"/>
    </location>
</feature>
<gene>
    <name evidence="21" type="ORF">DAMO_0478</name>
</gene>
<dbReference type="GO" id="GO:0009927">
    <property type="term" value="F:histidine phosphotransfer kinase activity"/>
    <property type="evidence" value="ECO:0007669"/>
    <property type="project" value="TreeGrafter"/>
</dbReference>
<dbReference type="Gene3D" id="1.10.287.130">
    <property type="match status" value="1"/>
</dbReference>
<keyword evidence="15" id="KW-0175">Coiled coil</keyword>
<dbReference type="PROSITE" id="PS50112">
    <property type="entry name" value="PAS"/>
    <property type="match status" value="1"/>
</dbReference>
<dbReference type="InterPro" id="IPR033479">
    <property type="entry name" value="dCache_1"/>
</dbReference>
<dbReference type="AlphaFoldDB" id="D5MJX1"/>
<dbReference type="InterPro" id="IPR005467">
    <property type="entry name" value="His_kinase_dom"/>
</dbReference>
<dbReference type="InterPro" id="IPR003594">
    <property type="entry name" value="HATPase_dom"/>
</dbReference>
<feature type="domain" description="Histidine kinase" evidence="17">
    <location>
        <begin position="725"/>
        <end position="974"/>
    </location>
</feature>
<keyword evidence="12" id="KW-0902">Two-component regulatory system</keyword>
<evidence type="ECO:0000256" key="9">
    <source>
        <dbReference type="ARBA" id="ARBA00022777"/>
    </source>
</evidence>
<accession>D5MJX1</accession>
<dbReference type="FunFam" id="3.30.565.10:FF:000010">
    <property type="entry name" value="Sensor histidine kinase RcsC"/>
    <property type="match status" value="1"/>
</dbReference>
<dbReference type="CDD" id="cd06225">
    <property type="entry name" value="HAMP"/>
    <property type="match status" value="1"/>
</dbReference>
<dbReference type="InterPro" id="IPR003018">
    <property type="entry name" value="GAF"/>
</dbReference>
<dbReference type="EC" id="2.7.13.3" evidence="3"/>
<dbReference type="eggNOG" id="COG2203">
    <property type="taxonomic scope" value="Bacteria"/>
</dbReference>
<dbReference type="STRING" id="671143.DAMO_0478"/>
<dbReference type="PATRIC" id="fig|671143.5.peg.406"/>
<keyword evidence="9 21" id="KW-0418">Kinase</keyword>
<evidence type="ECO:0000256" key="6">
    <source>
        <dbReference type="ARBA" id="ARBA00022679"/>
    </source>
</evidence>
<feature type="domain" description="PAS" evidence="18">
    <location>
        <begin position="569"/>
        <end position="634"/>
    </location>
</feature>
<dbReference type="CDD" id="cd12914">
    <property type="entry name" value="PDC1_DGC_like"/>
    <property type="match status" value="1"/>
</dbReference>
<keyword evidence="13 16" id="KW-0472">Membrane</keyword>
<dbReference type="eggNOG" id="COG5002">
    <property type="taxonomic scope" value="Bacteria"/>
</dbReference>
<dbReference type="InterPro" id="IPR003661">
    <property type="entry name" value="HisK_dim/P_dom"/>
</dbReference>
<evidence type="ECO:0000256" key="12">
    <source>
        <dbReference type="ARBA" id="ARBA00023012"/>
    </source>
</evidence>
<comment type="catalytic activity">
    <reaction evidence="1">
        <text>ATP + protein L-histidine = ADP + protein N-phospho-L-histidine.</text>
        <dbReference type="EC" id="2.7.13.3"/>
    </reaction>
</comment>
<dbReference type="SMART" id="SM00065">
    <property type="entry name" value="GAF"/>
    <property type="match status" value="1"/>
</dbReference>
<evidence type="ECO:0000256" key="10">
    <source>
        <dbReference type="ARBA" id="ARBA00022840"/>
    </source>
</evidence>
<evidence type="ECO:0000259" key="18">
    <source>
        <dbReference type="PROSITE" id="PS50112"/>
    </source>
</evidence>
<dbReference type="Pfam" id="PF13185">
    <property type="entry name" value="GAF_2"/>
    <property type="match status" value="1"/>
</dbReference>
<dbReference type="Proteomes" id="UP000006898">
    <property type="component" value="Chromosome"/>
</dbReference>
<feature type="transmembrane region" description="Helical" evidence="16">
    <location>
        <begin position="300"/>
        <end position="318"/>
    </location>
</feature>
<evidence type="ECO:0000256" key="11">
    <source>
        <dbReference type="ARBA" id="ARBA00022989"/>
    </source>
</evidence>
<evidence type="ECO:0000259" key="20">
    <source>
        <dbReference type="PROSITE" id="PS50885"/>
    </source>
</evidence>
<evidence type="ECO:0000256" key="7">
    <source>
        <dbReference type="ARBA" id="ARBA00022692"/>
    </source>
</evidence>
<keyword evidence="10" id="KW-0067">ATP-binding</keyword>
<dbReference type="Pfam" id="PF02518">
    <property type="entry name" value="HATPase_c"/>
    <property type="match status" value="1"/>
</dbReference>
<evidence type="ECO:0000259" key="19">
    <source>
        <dbReference type="PROSITE" id="PS50113"/>
    </source>
</evidence>
<dbReference type="InterPro" id="IPR036890">
    <property type="entry name" value="HATPase_C_sf"/>
</dbReference>
<proteinExistence type="predicted"/>
<evidence type="ECO:0000256" key="4">
    <source>
        <dbReference type="ARBA" id="ARBA00022475"/>
    </source>
</evidence>
<dbReference type="SUPFAM" id="SSF47384">
    <property type="entry name" value="Homodimeric domain of signal transducing histidine kinase"/>
    <property type="match status" value="1"/>
</dbReference>
<feature type="transmembrane region" description="Helical" evidence="16">
    <location>
        <begin position="26"/>
        <end position="46"/>
    </location>
</feature>
<dbReference type="InterPro" id="IPR036097">
    <property type="entry name" value="HisK_dim/P_sf"/>
</dbReference>
<keyword evidence="4" id="KW-1003">Cell membrane</keyword>
<dbReference type="SMART" id="SM00091">
    <property type="entry name" value="PAS"/>
    <property type="match status" value="1"/>
</dbReference>
<dbReference type="PROSITE" id="PS50113">
    <property type="entry name" value="PAC"/>
    <property type="match status" value="1"/>
</dbReference>
<evidence type="ECO:0000256" key="3">
    <source>
        <dbReference type="ARBA" id="ARBA00012438"/>
    </source>
</evidence>
<dbReference type="CDD" id="cd00130">
    <property type="entry name" value="PAS"/>
    <property type="match status" value="1"/>
</dbReference>
<dbReference type="CDD" id="cd12915">
    <property type="entry name" value="PDC2_DGC_like"/>
    <property type="match status" value="1"/>
</dbReference>
<evidence type="ECO:0000256" key="15">
    <source>
        <dbReference type="SAM" id="Coils"/>
    </source>
</evidence>
<feature type="domain" description="HAMP" evidence="20">
    <location>
        <begin position="320"/>
        <end position="372"/>
    </location>
</feature>
<dbReference type="Gene3D" id="3.30.450.20">
    <property type="entry name" value="PAS domain"/>
    <property type="match status" value="3"/>
</dbReference>
<dbReference type="SMART" id="SM00388">
    <property type="entry name" value="HisKA"/>
    <property type="match status" value="1"/>
</dbReference>
<dbReference type="PANTHER" id="PTHR43047">
    <property type="entry name" value="TWO-COMPONENT HISTIDINE PROTEIN KINASE"/>
    <property type="match status" value="1"/>
</dbReference>
<dbReference type="SUPFAM" id="SSF55781">
    <property type="entry name" value="GAF domain-like"/>
    <property type="match status" value="1"/>
</dbReference>
<dbReference type="PROSITE" id="PS50109">
    <property type="entry name" value="HIS_KIN"/>
    <property type="match status" value="1"/>
</dbReference>
<protein>
    <recommendedName>
        <fullName evidence="3">histidine kinase</fullName>
        <ecNumber evidence="3">2.7.13.3</ecNumber>
    </recommendedName>
</protein>
<name>D5MJX1_METO1</name>
<dbReference type="InterPro" id="IPR004358">
    <property type="entry name" value="Sig_transdc_His_kin-like_C"/>
</dbReference>
<keyword evidence="14" id="KW-0131">Cell cycle</keyword>
<evidence type="ECO:0000256" key="8">
    <source>
        <dbReference type="ARBA" id="ARBA00022741"/>
    </source>
</evidence>
<dbReference type="SMART" id="SM00387">
    <property type="entry name" value="HATPase_c"/>
    <property type="match status" value="1"/>
</dbReference>
<dbReference type="Pfam" id="PF00672">
    <property type="entry name" value="HAMP"/>
    <property type="match status" value="1"/>
</dbReference>
<dbReference type="Pfam" id="PF02743">
    <property type="entry name" value="dCache_1"/>
    <property type="match status" value="1"/>
</dbReference>
<dbReference type="Gene3D" id="6.10.340.10">
    <property type="match status" value="1"/>
</dbReference>
<dbReference type="InterPro" id="IPR035965">
    <property type="entry name" value="PAS-like_dom_sf"/>
</dbReference>
<evidence type="ECO:0000256" key="5">
    <source>
        <dbReference type="ARBA" id="ARBA00022553"/>
    </source>
</evidence>
<dbReference type="PRINTS" id="PR00344">
    <property type="entry name" value="BCTRLSENSOR"/>
</dbReference>
<reference evidence="21 22" key="1">
    <citation type="journal article" date="2010" name="Nature">
        <title>Nitrite-driven anaerobic methane oxidation by oxygenic bacteria.</title>
        <authorList>
            <person name="Ettwig K.F."/>
            <person name="Butler M.K."/>
            <person name="Le Paslier D."/>
            <person name="Pelletier E."/>
            <person name="Mangenot S."/>
            <person name="Kuypers M.M.M."/>
            <person name="Schreiber F."/>
            <person name="Dutilh B.E."/>
            <person name="Zedelius J."/>
            <person name="de Beer D."/>
            <person name="Gloerich J."/>
            <person name="Wessels H.J.C.T."/>
            <person name="van Allen T."/>
            <person name="Luesken F."/>
            <person name="Wu M."/>
            <person name="van de Pas-Schoonen K.T."/>
            <person name="Op den Camp H.J.M."/>
            <person name="Janssen-Megens E.M."/>
            <person name="Francoijs K-J."/>
            <person name="Stunnenberg H."/>
            <person name="Weissenbach J."/>
            <person name="Jetten M.S.M."/>
            <person name="Strous M."/>
        </authorList>
    </citation>
    <scope>NUCLEOTIDE SEQUENCE [LARGE SCALE GENOMIC DNA]</scope>
</reference>
<dbReference type="KEGG" id="mox:DAMO_0478"/>
<keyword evidence="7 16" id="KW-0812">Transmembrane</keyword>
<dbReference type="SUPFAM" id="SSF158472">
    <property type="entry name" value="HAMP domain-like"/>
    <property type="match status" value="1"/>
</dbReference>
<keyword evidence="6 21" id="KW-0808">Transferase</keyword>